<dbReference type="Pfam" id="PF03167">
    <property type="entry name" value="UDG"/>
    <property type="match status" value="1"/>
</dbReference>
<dbReference type="SUPFAM" id="SSF52141">
    <property type="entry name" value="Uracil-DNA glycosylase-like"/>
    <property type="match status" value="1"/>
</dbReference>
<name>A0A0F8VF73_9ZZZZ</name>
<dbReference type="Gene3D" id="3.40.470.10">
    <property type="entry name" value="Uracil-DNA glycosylase-like domain"/>
    <property type="match status" value="1"/>
</dbReference>
<feature type="non-terminal residue" evidence="9">
    <location>
        <position position="1"/>
    </location>
</feature>
<evidence type="ECO:0000313" key="9">
    <source>
        <dbReference type="EMBL" id="KKK43133.1"/>
    </source>
</evidence>
<dbReference type="AlphaFoldDB" id="A0A0F8VF73"/>
<dbReference type="PANTHER" id="PTHR33693">
    <property type="entry name" value="TYPE-5 URACIL-DNA GLYCOSYLASE"/>
    <property type="match status" value="1"/>
</dbReference>
<keyword evidence="6" id="KW-0411">Iron-sulfur</keyword>
<dbReference type="SUPFAM" id="SSF53098">
    <property type="entry name" value="Ribonuclease H-like"/>
    <property type="match status" value="1"/>
</dbReference>
<dbReference type="Gene3D" id="3.30.420.10">
    <property type="entry name" value="Ribonuclease H-like superfamily/Ribonuclease H"/>
    <property type="match status" value="1"/>
</dbReference>
<dbReference type="GO" id="GO:0051539">
    <property type="term" value="F:4 iron, 4 sulfur cluster binding"/>
    <property type="evidence" value="ECO:0007669"/>
    <property type="project" value="UniProtKB-KW"/>
</dbReference>
<comment type="caution">
    <text evidence="9">The sequence shown here is derived from an EMBL/GenBank/DDBJ whole genome shotgun (WGS) entry which is preliminary data.</text>
</comment>
<feature type="domain" description="Uracil-DNA glycosylase-like" evidence="8">
    <location>
        <begin position="66"/>
        <end position="225"/>
    </location>
</feature>
<keyword evidence="5" id="KW-0408">Iron</keyword>
<protein>
    <recommendedName>
        <fullName evidence="8">Uracil-DNA glycosylase-like domain-containing protein</fullName>
    </recommendedName>
</protein>
<dbReference type="GO" id="GO:0097506">
    <property type="term" value="F:deaminated base DNA N-glycosylase activity"/>
    <property type="evidence" value="ECO:0007669"/>
    <property type="project" value="UniProtKB-ARBA"/>
</dbReference>
<dbReference type="InterPro" id="IPR012337">
    <property type="entry name" value="RNaseH-like_sf"/>
</dbReference>
<dbReference type="InterPro" id="IPR036397">
    <property type="entry name" value="RNaseH_sf"/>
</dbReference>
<dbReference type="GO" id="GO:0003676">
    <property type="term" value="F:nucleic acid binding"/>
    <property type="evidence" value="ECO:0007669"/>
    <property type="project" value="InterPro"/>
</dbReference>
<reference evidence="9" key="1">
    <citation type="journal article" date="2015" name="Nature">
        <title>Complex archaea that bridge the gap between prokaryotes and eukaryotes.</title>
        <authorList>
            <person name="Spang A."/>
            <person name="Saw J.H."/>
            <person name="Jorgensen S.L."/>
            <person name="Zaremba-Niedzwiedzka K."/>
            <person name="Martijn J."/>
            <person name="Lind A.E."/>
            <person name="van Eijk R."/>
            <person name="Schleper C."/>
            <person name="Guy L."/>
            <person name="Ettema T.J."/>
        </authorList>
    </citation>
    <scope>NUCLEOTIDE SEQUENCE</scope>
</reference>
<gene>
    <name evidence="9" type="ORF">LCGC14_3168950</name>
</gene>
<evidence type="ECO:0000256" key="6">
    <source>
        <dbReference type="ARBA" id="ARBA00023014"/>
    </source>
</evidence>
<dbReference type="InterPro" id="IPR036895">
    <property type="entry name" value="Uracil-DNA_glycosylase-like_sf"/>
</dbReference>
<keyword evidence="2" id="KW-0479">Metal-binding</keyword>
<evidence type="ECO:0000256" key="2">
    <source>
        <dbReference type="ARBA" id="ARBA00022723"/>
    </source>
</evidence>
<dbReference type="EMBL" id="LAZR01070274">
    <property type="protein sequence ID" value="KKK43133.1"/>
    <property type="molecule type" value="Genomic_DNA"/>
</dbReference>
<dbReference type="GO" id="GO:0046872">
    <property type="term" value="F:metal ion binding"/>
    <property type="evidence" value="ECO:0007669"/>
    <property type="project" value="UniProtKB-KW"/>
</dbReference>
<dbReference type="SMART" id="SM00986">
    <property type="entry name" value="UDG"/>
    <property type="match status" value="1"/>
</dbReference>
<evidence type="ECO:0000256" key="5">
    <source>
        <dbReference type="ARBA" id="ARBA00023004"/>
    </source>
</evidence>
<dbReference type="GO" id="GO:0006281">
    <property type="term" value="P:DNA repair"/>
    <property type="evidence" value="ECO:0007669"/>
    <property type="project" value="UniProtKB-KW"/>
</dbReference>
<evidence type="ECO:0000256" key="7">
    <source>
        <dbReference type="ARBA" id="ARBA00023204"/>
    </source>
</evidence>
<dbReference type="InterPro" id="IPR051536">
    <property type="entry name" value="UDG_Type-4/5"/>
</dbReference>
<proteinExistence type="predicted"/>
<sequence length="333" mass="37926">KSNFSWNCRSNGRTMGRKGVYNTKTIFLMKGFFTAKETESKSRPGGKILSCASCGLYKHAESPKMKPYGNFAKEILNIGEAPGGVEDERGKPWQGKVGRLLQKTYRRLGIDLFEDCLNINAVNCRPMNDEGENRTPTNYEMDCCRGMILQTIYDRQPKVVVLFGGSALYCLLGHRWKKDLGGITKWRGWAIPDRDFKAWVCPTFHSSYVSRSEKEVETVWIQDLKRVIEKINEPLPRYRKPRINVIEDLSPLSDIKSDQVSFDYETTGLKPHAKGHKIVCASIATDENSCYAFIMPSSKKACQPFINLLASPYVGKMAHNIKFEETWSVVRLR</sequence>
<keyword evidence="7" id="KW-0234">DNA repair</keyword>
<dbReference type="InterPro" id="IPR005122">
    <property type="entry name" value="Uracil-DNA_glycosylase-like"/>
</dbReference>
<evidence type="ECO:0000256" key="4">
    <source>
        <dbReference type="ARBA" id="ARBA00022801"/>
    </source>
</evidence>
<evidence type="ECO:0000259" key="8">
    <source>
        <dbReference type="SMART" id="SM00986"/>
    </source>
</evidence>
<feature type="non-terminal residue" evidence="9">
    <location>
        <position position="333"/>
    </location>
</feature>
<dbReference type="PANTHER" id="PTHR33693:SF1">
    <property type="entry name" value="TYPE-4 URACIL-DNA GLYCOSYLASE"/>
    <property type="match status" value="1"/>
</dbReference>
<keyword evidence="3" id="KW-0227">DNA damage</keyword>
<keyword evidence="1" id="KW-0004">4Fe-4S</keyword>
<organism evidence="9">
    <name type="scientific">marine sediment metagenome</name>
    <dbReference type="NCBI Taxonomy" id="412755"/>
    <lineage>
        <taxon>unclassified sequences</taxon>
        <taxon>metagenomes</taxon>
        <taxon>ecological metagenomes</taxon>
    </lineage>
</organism>
<evidence type="ECO:0000256" key="3">
    <source>
        <dbReference type="ARBA" id="ARBA00022763"/>
    </source>
</evidence>
<dbReference type="SMART" id="SM00987">
    <property type="entry name" value="UreE_C"/>
    <property type="match status" value="1"/>
</dbReference>
<keyword evidence="4" id="KW-0378">Hydrolase</keyword>
<evidence type="ECO:0000256" key="1">
    <source>
        <dbReference type="ARBA" id="ARBA00022485"/>
    </source>
</evidence>
<accession>A0A0F8VF73</accession>